<evidence type="ECO:0000313" key="5">
    <source>
        <dbReference type="Proteomes" id="UP000265719"/>
    </source>
</evidence>
<dbReference type="PANTHER" id="PTHR43720">
    <property type="entry name" value="2-AMINOMUCONIC SEMIALDEHYDE DEHYDROGENASE"/>
    <property type="match status" value="1"/>
</dbReference>
<dbReference type="RefSeq" id="WP_068691490.1">
    <property type="nucleotide sequence ID" value="NZ_CP063196.1"/>
</dbReference>
<organism evidence="4 5">
    <name type="scientific">Thermobifida halotolerans</name>
    <dbReference type="NCBI Taxonomy" id="483545"/>
    <lineage>
        <taxon>Bacteria</taxon>
        <taxon>Bacillati</taxon>
        <taxon>Actinomycetota</taxon>
        <taxon>Actinomycetes</taxon>
        <taxon>Streptosporangiales</taxon>
        <taxon>Nocardiopsidaceae</taxon>
        <taxon>Thermobifida</taxon>
    </lineage>
</organism>
<dbReference type="InterPro" id="IPR016162">
    <property type="entry name" value="Ald_DH_N"/>
</dbReference>
<evidence type="ECO:0000256" key="2">
    <source>
        <dbReference type="ARBA" id="ARBA00023002"/>
    </source>
</evidence>
<evidence type="ECO:0000256" key="3">
    <source>
        <dbReference type="ARBA" id="ARBA00023027"/>
    </source>
</evidence>
<dbReference type="InterPro" id="IPR015590">
    <property type="entry name" value="Aldehyde_DH_dom"/>
</dbReference>
<accession>A0A399FUC9</accession>
<keyword evidence="5" id="KW-1185">Reference proteome</keyword>
<dbReference type="Proteomes" id="UP000265719">
    <property type="component" value="Chromosome"/>
</dbReference>
<dbReference type="EMBL" id="CP063196">
    <property type="protein sequence ID" value="UOE18876.1"/>
    <property type="molecule type" value="Genomic_DNA"/>
</dbReference>
<dbReference type="Gene3D" id="3.40.309.10">
    <property type="entry name" value="Aldehyde Dehydrogenase, Chain A, domain 2"/>
    <property type="match status" value="1"/>
</dbReference>
<keyword evidence="2" id="KW-0560">Oxidoreductase</keyword>
<dbReference type="OrthoDB" id="229416at2"/>
<comment type="similarity">
    <text evidence="1">Belongs to the aldehyde dehydrogenase family.</text>
</comment>
<sequence length="458" mass="48853">MAEPTAAVRINPIVCGETVPSRDRTRLDGVDGTPLAEIGTAPRLLAQAAVNRMRRSSGGGAPDPDVFAEAGRLFAAAELDGETPEDYRRRVSAATGAPIGVIDRASEGIRDSLGRTDRLNRAELPQPFAVPGFETRWVPRGSLLAAIVPNNHPEPNVSWVRALSLGYSVLVRPGSRDPFTPRRLMAALLTAGLPPEKASLLPGSHELGEHLLTQTDLGLFYGGPGAVERWRTRGDVLVRGPGRSKALVDAPVTEDLVDDLVDWIADDGGVRCNNISAVLVNGDHTALADQLAESLAKLPLLAPTDPEAVLPAINRDDADAMREYLRNLTEGAVDHSGHHYADGPVTETADGNVLMRPLVVSTDDPSHPLVGTELPFPFVVVAPWREEDGIAPLRDSLVVSVLSEREDLAEALVLEPSVRKVVVGRTRPWTSLPELPHDGSLAGFLMEPKAVVNAVASA</sequence>
<dbReference type="Gene3D" id="3.40.605.10">
    <property type="entry name" value="Aldehyde Dehydrogenase, Chain A, domain 1"/>
    <property type="match status" value="1"/>
</dbReference>
<dbReference type="GO" id="GO:0016620">
    <property type="term" value="F:oxidoreductase activity, acting on the aldehyde or oxo group of donors, NAD or NADP as acceptor"/>
    <property type="evidence" value="ECO:0007669"/>
    <property type="project" value="InterPro"/>
</dbReference>
<dbReference type="InterPro" id="IPR016161">
    <property type="entry name" value="Ald_DH/histidinol_DH"/>
</dbReference>
<protein>
    <submittedName>
        <fullName evidence="4">Aldehyde dehydrogenase</fullName>
    </submittedName>
</protein>
<proteinExistence type="inferred from homology"/>
<evidence type="ECO:0000313" key="4">
    <source>
        <dbReference type="EMBL" id="UOE18876.1"/>
    </source>
</evidence>
<name>A0A399FUC9_9ACTN</name>
<gene>
    <name evidence="4" type="ORF">NI17_019210</name>
</gene>
<evidence type="ECO:0000256" key="1">
    <source>
        <dbReference type="ARBA" id="ARBA00009986"/>
    </source>
</evidence>
<dbReference type="SUPFAM" id="SSF53720">
    <property type="entry name" value="ALDH-like"/>
    <property type="match status" value="1"/>
</dbReference>
<keyword evidence="3" id="KW-0520">NAD</keyword>
<dbReference type="InterPro" id="IPR016163">
    <property type="entry name" value="Ald_DH_C"/>
</dbReference>
<dbReference type="AlphaFoldDB" id="A0A399FUC9"/>
<dbReference type="PANTHER" id="PTHR43720:SF2">
    <property type="entry name" value="2-AMINOMUCONIC SEMIALDEHYDE DEHYDROGENASE"/>
    <property type="match status" value="1"/>
</dbReference>
<dbReference type="Pfam" id="PF00171">
    <property type="entry name" value="Aldedh"/>
    <property type="match status" value="1"/>
</dbReference>
<dbReference type="KEGG" id="thao:NI17_019210"/>
<reference evidence="4" key="1">
    <citation type="submission" date="2020-10" db="EMBL/GenBank/DDBJ databases">
        <title>De novo genome project of the cellulose decomposer Thermobifida halotolerans type strain.</title>
        <authorList>
            <person name="Nagy I."/>
            <person name="Horvath B."/>
            <person name="Kukolya J."/>
            <person name="Nagy I."/>
            <person name="Orsini M."/>
        </authorList>
    </citation>
    <scope>NUCLEOTIDE SEQUENCE</scope>
    <source>
        <strain evidence="4">DSM 44931</strain>
    </source>
</reference>